<evidence type="ECO:0000256" key="3">
    <source>
        <dbReference type="ARBA" id="ARBA00022692"/>
    </source>
</evidence>
<accession>A0A1G2LCU0</accession>
<dbReference type="InterPro" id="IPR050250">
    <property type="entry name" value="Macrolide_Exporter_MacB"/>
</dbReference>
<evidence type="ECO:0000256" key="6">
    <source>
        <dbReference type="ARBA" id="ARBA00038076"/>
    </source>
</evidence>
<sequence>MTTRYAMKIALRAIARNRSRSALTVLGVVIGIAAIILLESLGAGAQDLILRQIQGMGAKTVVVMPGREPRGPSDFVQILSSSLKERDLESLRRKTSVPSAEEVMPIVFGAETASYRGETFRLTIFGSSSAIARILDLTPSEGAFFSEDDVKGRGEVIVIGDKVREELFGDAPAVGERIKIKNRNFRVVGVLPRKGQVSFFNFDEAAVAPYTAVQSYVLGIRHFQRLIVEASSEDAIPRTVRDIEATIRNSHGITDPEKDDFHVETPADLAETLGVVTNVLTLFLVAVAAISLVVGGIGIMNIMLVAVTERTREIGLRKAVGATYRDILTQFLFEAAMLTAFGGLIGVSLGAFFSFLATLVLGGVVALDWRFTFPVTAALLGLGVALLVGLVFGLYPARRAAKLNPIEALRYE</sequence>
<dbReference type="PANTHER" id="PTHR30572">
    <property type="entry name" value="MEMBRANE COMPONENT OF TRANSPORTER-RELATED"/>
    <property type="match status" value="1"/>
</dbReference>
<feature type="domain" description="MacB-like periplasmic core" evidence="9">
    <location>
        <begin position="21"/>
        <end position="245"/>
    </location>
</feature>
<dbReference type="Pfam" id="PF12704">
    <property type="entry name" value="MacB_PCD"/>
    <property type="match status" value="1"/>
</dbReference>
<evidence type="ECO:0000313" key="11">
    <source>
        <dbReference type="Proteomes" id="UP000176705"/>
    </source>
</evidence>
<comment type="subcellular location">
    <subcellularLocation>
        <location evidence="1">Cell membrane</location>
        <topology evidence="1">Multi-pass membrane protein</topology>
    </subcellularLocation>
</comment>
<evidence type="ECO:0000313" key="10">
    <source>
        <dbReference type="EMBL" id="OHA09455.1"/>
    </source>
</evidence>
<gene>
    <name evidence="10" type="ORF">A3B37_02010</name>
</gene>
<evidence type="ECO:0008006" key="12">
    <source>
        <dbReference type="Google" id="ProtNLM"/>
    </source>
</evidence>
<dbReference type="Pfam" id="PF02687">
    <property type="entry name" value="FtsX"/>
    <property type="match status" value="1"/>
</dbReference>
<keyword evidence="2" id="KW-1003">Cell membrane</keyword>
<evidence type="ECO:0000256" key="2">
    <source>
        <dbReference type="ARBA" id="ARBA00022475"/>
    </source>
</evidence>
<dbReference type="Proteomes" id="UP000176705">
    <property type="component" value="Unassembled WGS sequence"/>
</dbReference>
<feature type="transmembrane region" description="Helical" evidence="7">
    <location>
        <begin position="371"/>
        <end position="395"/>
    </location>
</feature>
<feature type="domain" description="ABC3 transporter permease C-terminal" evidence="8">
    <location>
        <begin position="286"/>
        <end position="405"/>
    </location>
</feature>
<organism evidence="10 11">
    <name type="scientific">Candidatus Sungbacteria bacterium RIFCSPLOWO2_01_FULL_59_16</name>
    <dbReference type="NCBI Taxonomy" id="1802280"/>
    <lineage>
        <taxon>Bacteria</taxon>
        <taxon>Candidatus Sungiibacteriota</taxon>
    </lineage>
</organism>
<proteinExistence type="inferred from homology"/>
<feature type="transmembrane region" description="Helical" evidence="7">
    <location>
        <begin position="282"/>
        <end position="307"/>
    </location>
</feature>
<dbReference type="GO" id="GO:0005886">
    <property type="term" value="C:plasma membrane"/>
    <property type="evidence" value="ECO:0007669"/>
    <property type="project" value="UniProtKB-SubCell"/>
</dbReference>
<keyword evidence="4 7" id="KW-1133">Transmembrane helix</keyword>
<dbReference type="GO" id="GO:0022857">
    <property type="term" value="F:transmembrane transporter activity"/>
    <property type="evidence" value="ECO:0007669"/>
    <property type="project" value="TreeGrafter"/>
</dbReference>
<protein>
    <recommendedName>
        <fullName evidence="12">Multidrug ABC transporter substrate-binding protein</fullName>
    </recommendedName>
</protein>
<evidence type="ECO:0000256" key="4">
    <source>
        <dbReference type="ARBA" id="ARBA00022989"/>
    </source>
</evidence>
<feature type="transmembrane region" description="Helical" evidence="7">
    <location>
        <begin position="335"/>
        <end position="365"/>
    </location>
</feature>
<evidence type="ECO:0000259" key="8">
    <source>
        <dbReference type="Pfam" id="PF02687"/>
    </source>
</evidence>
<comment type="similarity">
    <text evidence="6">Belongs to the ABC-4 integral membrane protein family.</text>
</comment>
<dbReference type="EMBL" id="MHQS01000002">
    <property type="protein sequence ID" value="OHA09455.1"/>
    <property type="molecule type" value="Genomic_DNA"/>
</dbReference>
<comment type="caution">
    <text evidence="10">The sequence shown here is derived from an EMBL/GenBank/DDBJ whole genome shotgun (WGS) entry which is preliminary data.</text>
</comment>
<dbReference type="InterPro" id="IPR003838">
    <property type="entry name" value="ABC3_permease_C"/>
</dbReference>
<keyword evidence="3 7" id="KW-0812">Transmembrane</keyword>
<evidence type="ECO:0000256" key="7">
    <source>
        <dbReference type="SAM" id="Phobius"/>
    </source>
</evidence>
<evidence type="ECO:0000256" key="5">
    <source>
        <dbReference type="ARBA" id="ARBA00023136"/>
    </source>
</evidence>
<dbReference type="STRING" id="1802280.A3B37_02010"/>
<name>A0A1G2LCU0_9BACT</name>
<evidence type="ECO:0000259" key="9">
    <source>
        <dbReference type="Pfam" id="PF12704"/>
    </source>
</evidence>
<reference evidence="10 11" key="1">
    <citation type="journal article" date="2016" name="Nat. Commun.">
        <title>Thousands of microbial genomes shed light on interconnected biogeochemical processes in an aquifer system.</title>
        <authorList>
            <person name="Anantharaman K."/>
            <person name="Brown C.T."/>
            <person name="Hug L.A."/>
            <person name="Sharon I."/>
            <person name="Castelle C.J."/>
            <person name="Probst A.J."/>
            <person name="Thomas B.C."/>
            <person name="Singh A."/>
            <person name="Wilkins M.J."/>
            <person name="Karaoz U."/>
            <person name="Brodie E.L."/>
            <person name="Williams K.H."/>
            <person name="Hubbard S.S."/>
            <person name="Banfield J.F."/>
        </authorList>
    </citation>
    <scope>NUCLEOTIDE SEQUENCE [LARGE SCALE GENOMIC DNA]</scope>
</reference>
<dbReference type="PANTHER" id="PTHR30572:SF4">
    <property type="entry name" value="ABC TRANSPORTER PERMEASE YTRF"/>
    <property type="match status" value="1"/>
</dbReference>
<dbReference type="AlphaFoldDB" id="A0A1G2LCU0"/>
<dbReference type="InterPro" id="IPR025857">
    <property type="entry name" value="MacB_PCD"/>
</dbReference>
<keyword evidence="5 7" id="KW-0472">Membrane</keyword>
<evidence type="ECO:0000256" key="1">
    <source>
        <dbReference type="ARBA" id="ARBA00004651"/>
    </source>
</evidence>